<dbReference type="InterPro" id="IPR018627">
    <property type="entry name" value="ELP6"/>
</dbReference>
<evidence type="ECO:0000256" key="3">
    <source>
        <dbReference type="ARBA" id="ARBA00020263"/>
    </source>
</evidence>
<gene>
    <name evidence="4" type="ORF">TNCT_472231</name>
</gene>
<dbReference type="PANTHER" id="PTHR16184:SF6">
    <property type="entry name" value="ELONGATOR COMPLEX PROTEIN 6"/>
    <property type="match status" value="1"/>
</dbReference>
<name>A0A8X6LS29_TRICU</name>
<evidence type="ECO:0000256" key="2">
    <source>
        <dbReference type="ARBA" id="ARBA00008837"/>
    </source>
</evidence>
<evidence type="ECO:0000256" key="1">
    <source>
        <dbReference type="ARBA" id="ARBA00005043"/>
    </source>
</evidence>
<accession>A0A8X6LS29</accession>
<dbReference type="PANTHER" id="PTHR16184">
    <property type="entry name" value="ELONGATOR COMPLEX PROTEIN 6"/>
    <property type="match status" value="1"/>
</dbReference>
<evidence type="ECO:0000313" key="4">
    <source>
        <dbReference type="EMBL" id="GFR17859.1"/>
    </source>
</evidence>
<comment type="pathway">
    <text evidence="1">tRNA modification; 5-methoxycarbonylmethyl-2-thiouridine-tRNA biosynthesis.</text>
</comment>
<dbReference type="Proteomes" id="UP000887116">
    <property type="component" value="Unassembled WGS sequence"/>
</dbReference>
<evidence type="ECO:0000313" key="5">
    <source>
        <dbReference type="Proteomes" id="UP000887116"/>
    </source>
</evidence>
<reference evidence="4" key="1">
    <citation type="submission" date="2020-07" db="EMBL/GenBank/DDBJ databases">
        <title>Multicomponent nature underlies the extraordinary mechanical properties of spider dragline silk.</title>
        <authorList>
            <person name="Kono N."/>
            <person name="Nakamura H."/>
            <person name="Mori M."/>
            <person name="Yoshida Y."/>
            <person name="Ohtoshi R."/>
            <person name="Malay A.D."/>
            <person name="Moran D.A.P."/>
            <person name="Tomita M."/>
            <person name="Numata K."/>
            <person name="Arakawa K."/>
        </authorList>
    </citation>
    <scope>NUCLEOTIDE SEQUENCE</scope>
</reference>
<dbReference type="OrthoDB" id="9995306at2759"/>
<dbReference type="Pfam" id="PF09807">
    <property type="entry name" value="ELP6"/>
    <property type="match status" value="1"/>
</dbReference>
<comment type="caution">
    <text evidence="4">The sequence shown here is derived from an EMBL/GenBank/DDBJ whole genome shotgun (WGS) entry which is preliminary data.</text>
</comment>
<dbReference type="EMBL" id="BMAO01007695">
    <property type="protein sequence ID" value="GFR17859.1"/>
    <property type="molecule type" value="Genomic_DNA"/>
</dbReference>
<dbReference type="InterPro" id="IPR027417">
    <property type="entry name" value="P-loop_NTPase"/>
</dbReference>
<proteinExistence type="inferred from homology"/>
<dbReference type="AlphaFoldDB" id="A0A8X6LS29"/>
<comment type="similarity">
    <text evidence="2">Belongs to the ELP6 family.</text>
</comment>
<sequence>MSSDIISALELDDRLIQKNFLFATKDTSSDLNFFFGDFISHYIKKNHAVIIVNLAQSNSHYTHLLVKSGLNIKIVRDRQKVVFVDAILEAGNLIESVIQCESTDLFNSLTKDCHDTNCLKSLYESIKKAVENICSTNPDGFIIFIDEINSLMNLGSSLRAIQPFIQQLYTLCVKISDIPGNLLVGSIFDDIDHENKKLVSYLSHLADVKIQVEGLKTGFSKDTNGKITFEIKNKGQCTSTEQKLFFKISDKGAKLLPLGV</sequence>
<dbReference type="Gene3D" id="3.40.50.300">
    <property type="entry name" value="P-loop containing nucleotide triphosphate hydrolases"/>
    <property type="match status" value="1"/>
</dbReference>
<dbReference type="GO" id="GO:0033588">
    <property type="term" value="C:elongator holoenzyme complex"/>
    <property type="evidence" value="ECO:0007669"/>
    <property type="project" value="InterPro"/>
</dbReference>
<keyword evidence="5" id="KW-1185">Reference proteome</keyword>
<organism evidence="4 5">
    <name type="scientific">Trichonephila clavata</name>
    <name type="common">Joro spider</name>
    <name type="synonym">Nephila clavata</name>
    <dbReference type="NCBI Taxonomy" id="2740835"/>
    <lineage>
        <taxon>Eukaryota</taxon>
        <taxon>Metazoa</taxon>
        <taxon>Ecdysozoa</taxon>
        <taxon>Arthropoda</taxon>
        <taxon>Chelicerata</taxon>
        <taxon>Arachnida</taxon>
        <taxon>Araneae</taxon>
        <taxon>Araneomorphae</taxon>
        <taxon>Entelegynae</taxon>
        <taxon>Araneoidea</taxon>
        <taxon>Nephilidae</taxon>
        <taxon>Trichonephila</taxon>
    </lineage>
</organism>
<dbReference type="GO" id="GO:0002098">
    <property type="term" value="P:tRNA wobble uridine modification"/>
    <property type="evidence" value="ECO:0007669"/>
    <property type="project" value="InterPro"/>
</dbReference>
<protein>
    <recommendedName>
        <fullName evidence="3">Elongator complex protein 6</fullName>
    </recommendedName>
</protein>